<reference evidence="5 6" key="1">
    <citation type="submission" date="2024-08" db="EMBL/GenBank/DDBJ databases">
        <title>Genome mining of Saccharopolyspora cebuensis PGLac3 from Nigerian medicinal plant.</title>
        <authorList>
            <person name="Ezeobiora C.E."/>
            <person name="Igbokwe N.H."/>
            <person name="Amin D.H."/>
            <person name="Mendie U.E."/>
        </authorList>
    </citation>
    <scope>NUCLEOTIDE SEQUENCE [LARGE SCALE GENOMIC DNA]</scope>
    <source>
        <strain evidence="5 6">PGLac3</strain>
    </source>
</reference>
<dbReference type="SUPFAM" id="SSF53850">
    <property type="entry name" value="Periplasmic binding protein-like II"/>
    <property type="match status" value="1"/>
</dbReference>
<dbReference type="PANTHER" id="PTHR30061">
    <property type="entry name" value="MALTOSE-BINDING PERIPLASMIC PROTEIN"/>
    <property type="match status" value="1"/>
</dbReference>
<dbReference type="PANTHER" id="PTHR30061:SF50">
    <property type="entry name" value="MALTOSE_MALTODEXTRIN-BINDING PERIPLASMIC PROTEIN"/>
    <property type="match status" value="1"/>
</dbReference>
<evidence type="ECO:0000313" key="5">
    <source>
        <dbReference type="EMBL" id="MEY8043102.1"/>
    </source>
</evidence>
<feature type="signal peptide" evidence="4">
    <location>
        <begin position="1"/>
        <end position="26"/>
    </location>
</feature>
<comment type="caution">
    <text evidence="5">The sequence shown here is derived from an EMBL/GenBank/DDBJ whole genome shotgun (WGS) entry which is preliminary data.</text>
</comment>
<accession>A0ABV4CT21</accession>
<name>A0ABV4CT21_9PSEU</name>
<sequence>MPKWTAITAVALCALLAACGPPQVQQDAPAADEMTGTLRVWLFDEATREPKQDVVDAAVAEFEAAHADVEVDVRYIPVDTRAERFTGAFNDPASAPDVAEFGNTDLAGYVAAGGLADLSGMLQEWPAAADLDPAVLETAKLDGAVYGMPWYTGVRALYYRTDVFAELGLEPPRTLDELAGTASAIRAARPDLHGISVGGKYHYAMLPFLWAAGGEIAVREGGTWRAAVDTPQAQRGIAAFADLIAGGACPREQCADLTGSQSVQAFASGAAAMTIGGDFNRAAVDAGAAGGEYAVVPLPGETEGSIAPAFAGGNLLGVLKSSERATLAREFVKLLAGKEYQRRMYEAMGNLPTFTDVQQEIAATDPAAAPFIDTLRAGTRFVPATPAWSEIDAQGVLPTMVQEIINGTPVEEATRAAAERMNGLFEGR</sequence>
<dbReference type="RefSeq" id="WP_369775628.1">
    <property type="nucleotide sequence ID" value="NZ_JBGEHV010000077.1"/>
</dbReference>
<dbReference type="Gene3D" id="3.40.190.10">
    <property type="entry name" value="Periplasmic binding protein-like II"/>
    <property type="match status" value="2"/>
</dbReference>
<evidence type="ECO:0000256" key="4">
    <source>
        <dbReference type="SAM" id="SignalP"/>
    </source>
</evidence>
<dbReference type="InterPro" id="IPR006059">
    <property type="entry name" value="SBP"/>
</dbReference>
<evidence type="ECO:0000256" key="3">
    <source>
        <dbReference type="ARBA" id="ARBA00022729"/>
    </source>
</evidence>
<evidence type="ECO:0000313" key="6">
    <source>
        <dbReference type="Proteomes" id="UP001564626"/>
    </source>
</evidence>
<evidence type="ECO:0000256" key="1">
    <source>
        <dbReference type="ARBA" id="ARBA00008520"/>
    </source>
</evidence>
<dbReference type="PROSITE" id="PS51257">
    <property type="entry name" value="PROKAR_LIPOPROTEIN"/>
    <property type="match status" value="1"/>
</dbReference>
<organism evidence="5 6">
    <name type="scientific">Saccharopolyspora cebuensis</name>
    <dbReference type="NCBI Taxonomy" id="418759"/>
    <lineage>
        <taxon>Bacteria</taxon>
        <taxon>Bacillati</taxon>
        <taxon>Actinomycetota</taxon>
        <taxon>Actinomycetes</taxon>
        <taxon>Pseudonocardiales</taxon>
        <taxon>Pseudonocardiaceae</taxon>
        <taxon>Saccharopolyspora</taxon>
    </lineage>
</organism>
<feature type="chain" id="PRO_5045296358" evidence="4">
    <location>
        <begin position="27"/>
        <end position="428"/>
    </location>
</feature>
<dbReference type="Proteomes" id="UP001564626">
    <property type="component" value="Unassembled WGS sequence"/>
</dbReference>
<keyword evidence="2" id="KW-0813">Transport</keyword>
<comment type="similarity">
    <text evidence="1">Belongs to the bacterial solute-binding protein 1 family.</text>
</comment>
<gene>
    <name evidence="5" type="ORF">AB8O55_27150</name>
</gene>
<dbReference type="Pfam" id="PF13416">
    <property type="entry name" value="SBP_bac_8"/>
    <property type="match status" value="1"/>
</dbReference>
<evidence type="ECO:0000256" key="2">
    <source>
        <dbReference type="ARBA" id="ARBA00022448"/>
    </source>
</evidence>
<keyword evidence="6" id="KW-1185">Reference proteome</keyword>
<keyword evidence="3 4" id="KW-0732">Signal</keyword>
<protein>
    <submittedName>
        <fullName evidence="5">Extracellular solute-binding protein</fullName>
    </submittedName>
</protein>
<proteinExistence type="inferred from homology"/>
<dbReference type="EMBL" id="JBGEHV010000077">
    <property type="protein sequence ID" value="MEY8043102.1"/>
    <property type="molecule type" value="Genomic_DNA"/>
</dbReference>